<keyword evidence="3" id="KW-1185">Reference proteome</keyword>
<keyword evidence="2" id="KW-0808">Transferase</keyword>
<dbReference type="Proteomes" id="UP000181980">
    <property type="component" value="Unassembled WGS sequence"/>
</dbReference>
<name>A0A1H5H7N9_9ACTN</name>
<dbReference type="AlphaFoldDB" id="A0A1H5H7N9"/>
<gene>
    <name evidence="2" type="ORF">SAMN04488561_0770</name>
</gene>
<feature type="domain" description="Glycosyltransferase 2-like" evidence="1">
    <location>
        <begin position="34"/>
        <end position="154"/>
    </location>
</feature>
<dbReference type="InterPro" id="IPR001173">
    <property type="entry name" value="Glyco_trans_2-like"/>
</dbReference>
<dbReference type="SUPFAM" id="SSF53448">
    <property type="entry name" value="Nucleotide-diphospho-sugar transferases"/>
    <property type="match status" value="1"/>
</dbReference>
<evidence type="ECO:0000259" key="1">
    <source>
        <dbReference type="Pfam" id="PF00535"/>
    </source>
</evidence>
<sequence length="473" mass="51888">MITSARRVAAKRNDWRSLTPRALGDPTATPVSVSVVIPAHNGQFELDLALAALAVQSHPAELLEVVVVDDRSEPPLRLPESRPEHTTLVRVEGGGHGSGHARDVGARRAGGDVLLFIDADIIADRQHVEAHARWHEIIDDAVVLGFRDFVDVEGITADQVRSAVEQGDIGALVEGRPKEPHLWIDQVLEMTEDLTTDREDLWRPVVGASVSTRSALYEEMGGFAHFPRRGIVDTEFGYRCFTAGGVIIPERAAYSLHQGQRSFATNGKELARKRAPLIANYIANPRYRPPVSGRQWAVPYLQVIVPPSNRSFSAVRNTVDDLLANDFDDLSINVVFDPGADDADLYVDYWQSEGRVRLVTEAPRSGFPSPATMMVPVGTRLAGSALSGLMARWRTWTHGLLSVSVTDAESPLELWATRALHRSYRSSGEAGLRDNARALFGEEWLAGADHGIGTESGASDHRFAQGRYHLGRR</sequence>
<evidence type="ECO:0000313" key="2">
    <source>
        <dbReference type="EMBL" id="SEE23681.1"/>
    </source>
</evidence>
<dbReference type="PANTHER" id="PTHR43685">
    <property type="entry name" value="GLYCOSYLTRANSFERASE"/>
    <property type="match status" value="1"/>
</dbReference>
<dbReference type="PANTHER" id="PTHR43685:SF3">
    <property type="entry name" value="SLR2126 PROTEIN"/>
    <property type="match status" value="1"/>
</dbReference>
<organism evidence="2 3">
    <name type="scientific">Jiangella alba</name>
    <dbReference type="NCBI Taxonomy" id="561176"/>
    <lineage>
        <taxon>Bacteria</taxon>
        <taxon>Bacillati</taxon>
        <taxon>Actinomycetota</taxon>
        <taxon>Actinomycetes</taxon>
        <taxon>Jiangellales</taxon>
        <taxon>Jiangellaceae</taxon>
        <taxon>Jiangella</taxon>
    </lineage>
</organism>
<protein>
    <submittedName>
        <fullName evidence="2">Glycosyl transferase family 2</fullName>
    </submittedName>
</protein>
<dbReference type="InterPro" id="IPR029044">
    <property type="entry name" value="Nucleotide-diphossugar_trans"/>
</dbReference>
<dbReference type="CDD" id="cd00761">
    <property type="entry name" value="Glyco_tranf_GTA_type"/>
    <property type="match status" value="1"/>
</dbReference>
<dbReference type="STRING" id="561176.SAMN04488561_0770"/>
<reference evidence="3" key="1">
    <citation type="submission" date="2016-10" db="EMBL/GenBank/DDBJ databases">
        <authorList>
            <person name="Varghese N."/>
            <person name="Submissions S."/>
        </authorList>
    </citation>
    <scope>NUCLEOTIDE SEQUENCE [LARGE SCALE GENOMIC DNA]</scope>
    <source>
        <strain evidence="3">DSM 45237</strain>
    </source>
</reference>
<dbReference type="Pfam" id="PF00535">
    <property type="entry name" value="Glycos_transf_2"/>
    <property type="match status" value="1"/>
</dbReference>
<dbReference type="OrthoDB" id="5168148at2"/>
<dbReference type="GO" id="GO:0016740">
    <property type="term" value="F:transferase activity"/>
    <property type="evidence" value="ECO:0007669"/>
    <property type="project" value="UniProtKB-KW"/>
</dbReference>
<dbReference type="EMBL" id="FNUC01000003">
    <property type="protein sequence ID" value="SEE23681.1"/>
    <property type="molecule type" value="Genomic_DNA"/>
</dbReference>
<dbReference type="RefSeq" id="WP_083288439.1">
    <property type="nucleotide sequence ID" value="NZ_FNUC01000003.1"/>
</dbReference>
<proteinExistence type="predicted"/>
<dbReference type="InterPro" id="IPR050834">
    <property type="entry name" value="Glycosyltransf_2"/>
</dbReference>
<accession>A0A1H5H7N9</accession>
<dbReference type="Gene3D" id="3.90.550.10">
    <property type="entry name" value="Spore Coat Polysaccharide Biosynthesis Protein SpsA, Chain A"/>
    <property type="match status" value="1"/>
</dbReference>
<evidence type="ECO:0000313" key="3">
    <source>
        <dbReference type="Proteomes" id="UP000181980"/>
    </source>
</evidence>